<dbReference type="AlphaFoldDB" id="A0A175W452"/>
<sequence>MPSFHSLSLELVQEIVDQLCLHCTSPEPWQRIYEELGILKRDRKTDSHIATLTSLCLTSRWLNDIATRRLYHRPSCAKWWLLARTLIARRDIAQYVKQLNIGDFLPPDTSIPREVSEYYIEKRLPHVQALPEAEHANFLADIEEKVTSGEINTVVNILISLCPNLENLDTTISYFEVFSFCLPQSIAAVKNLAVNYEDLECGIRFEGLMAFFLAAPNLTAIHCFALEICDGLPLTLDHVTLLDLQDSCISTDSLANILRACPRLETLKYIAGGPSFGDEQFDPQDAKDVILEHAPNLKYFNLDMIKDTTRGWDEEVFSDARKGLAERNIDFLFTW</sequence>
<dbReference type="Gene3D" id="3.80.10.10">
    <property type="entry name" value="Ribonuclease Inhibitor"/>
    <property type="match status" value="1"/>
</dbReference>
<evidence type="ECO:0000313" key="1">
    <source>
        <dbReference type="EMBL" id="KXX78239.1"/>
    </source>
</evidence>
<name>A0A175W452_9PEZI</name>
<dbReference type="InterPro" id="IPR032675">
    <property type="entry name" value="LRR_dom_sf"/>
</dbReference>
<evidence type="ECO:0000313" key="2">
    <source>
        <dbReference type="Proteomes" id="UP000078237"/>
    </source>
</evidence>
<dbReference type="Proteomes" id="UP000078237">
    <property type="component" value="Unassembled WGS sequence"/>
</dbReference>
<keyword evidence="2" id="KW-1185">Reference proteome</keyword>
<dbReference type="SUPFAM" id="SSF52047">
    <property type="entry name" value="RNI-like"/>
    <property type="match status" value="1"/>
</dbReference>
<dbReference type="VEuPathDB" id="FungiDB:MMYC01_206474"/>
<gene>
    <name evidence="1" type="ORF">MMYC01_206474</name>
</gene>
<comment type="caution">
    <text evidence="1">The sequence shown here is derived from an EMBL/GenBank/DDBJ whole genome shotgun (WGS) entry which is preliminary data.</text>
</comment>
<proteinExistence type="predicted"/>
<dbReference type="EMBL" id="LCTW02000128">
    <property type="protein sequence ID" value="KXX78239.1"/>
    <property type="molecule type" value="Genomic_DNA"/>
</dbReference>
<organism evidence="1 2">
    <name type="scientific">Madurella mycetomatis</name>
    <dbReference type="NCBI Taxonomy" id="100816"/>
    <lineage>
        <taxon>Eukaryota</taxon>
        <taxon>Fungi</taxon>
        <taxon>Dikarya</taxon>
        <taxon>Ascomycota</taxon>
        <taxon>Pezizomycotina</taxon>
        <taxon>Sordariomycetes</taxon>
        <taxon>Sordariomycetidae</taxon>
        <taxon>Sordariales</taxon>
        <taxon>Sordariales incertae sedis</taxon>
        <taxon>Madurella</taxon>
    </lineage>
</organism>
<dbReference type="OrthoDB" id="4589711at2759"/>
<reference evidence="1 2" key="1">
    <citation type="journal article" date="2016" name="Genome Announc.">
        <title>Genome Sequence of Madurella mycetomatis mm55, Isolated from a Human Mycetoma Case in Sudan.</title>
        <authorList>
            <person name="Smit S."/>
            <person name="Derks M.F."/>
            <person name="Bervoets S."/>
            <person name="Fahal A."/>
            <person name="van Leeuwen W."/>
            <person name="van Belkum A."/>
            <person name="van de Sande W.W."/>
        </authorList>
    </citation>
    <scope>NUCLEOTIDE SEQUENCE [LARGE SCALE GENOMIC DNA]</scope>
    <source>
        <strain evidence="2">mm55</strain>
    </source>
</reference>
<dbReference type="STRING" id="100816.A0A175W452"/>
<accession>A0A175W452</accession>
<evidence type="ECO:0008006" key="3">
    <source>
        <dbReference type="Google" id="ProtNLM"/>
    </source>
</evidence>
<protein>
    <recommendedName>
        <fullName evidence="3">F-box domain-containing protein</fullName>
    </recommendedName>
</protein>